<feature type="compositionally biased region" description="Low complexity" evidence="1">
    <location>
        <begin position="30"/>
        <end position="40"/>
    </location>
</feature>
<name>A0A815U8Z8_9BILA</name>
<dbReference type="EMBL" id="CAJNOQ010023379">
    <property type="protein sequence ID" value="CAF1514440.1"/>
    <property type="molecule type" value="Genomic_DNA"/>
</dbReference>
<organism evidence="2 4">
    <name type="scientific">Didymodactylos carnosus</name>
    <dbReference type="NCBI Taxonomy" id="1234261"/>
    <lineage>
        <taxon>Eukaryota</taxon>
        <taxon>Metazoa</taxon>
        <taxon>Spiralia</taxon>
        <taxon>Gnathifera</taxon>
        <taxon>Rotifera</taxon>
        <taxon>Eurotatoria</taxon>
        <taxon>Bdelloidea</taxon>
        <taxon>Philodinida</taxon>
        <taxon>Philodinidae</taxon>
        <taxon>Didymodactylos</taxon>
    </lineage>
</organism>
<keyword evidence="4" id="KW-1185">Reference proteome</keyword>
<dbReference type="EMBL" id="CAJOBC010088921">
    <property type="protein sequence ID" value="CAF4374582.1"/>
    <property type="molecule type" value="Genomic_DNA"/>
</dbReference>
<sequence>MAAAENPRGYFQPSATTGQLTYMYGESFGHQQRLAQPAQQQRHRPAPHPHLQQQPQQLQLQLH</sequence>
<dbReference type="Proteomes" id="UP000681722">
    <property type="component" value="Unassembled WGS sequence"/>
</dbReference>
<feature type="region of interest" description="Disordered" evidence="1">
    <location>
        <begin position="30"/>
        <end position="63"/>
    </location>
</feature>
<dbReference type="Proteomes" id="UP000663829">
    <property type="component" value="Unassembled WGS sequence"/>
</dbReference>
<gene>
    <name evidence="2" type="ORF">GPM918_LOCUS37261</name>
    <name evidence="3" type="ORF">SRO942_LOCUS38020</name>
</gene>
<evidence type="ECO:0000256" key="1">
    <source>
        <dbReference type="SAM" id="MobiDB-lite"/>
    </source>
</evidence>
<evidence type="ECO:0000313" key="4">
    <source>
        <dbReference type="Proteomes" id="UP000663829"/>
    </source>
</evidence>
<protein>
    <submittedName>
        <fullName evidence="2">Uncharacterized protein</fullName>
    </submittedName>
</protein>
<evidence type="ECO:0000313" key="3">
    <source>
        <dbReference type="EMBL" id="CAF4374582.1"/>
    </source>
</evidence>
<proteinExistence type="predicted"/>
<accession>A0A815U8Z8</accession>
<evidence type="ECO:0000313" key="2">
    <source>
        <dbReference type="EMBL" id="CAF1514440.1"/>
    </source>
</evidence>
<comment type="caution">
    <text evidence="2">The sequence shown here is derived from an EMBL/GenBank/DDBJ whole genome shotgun (WGS) entry which is preliminary data.</text>
</comment>
<dbReference type="AlphaFoldDB" id="A0A815U8Z8"/>
<feature type="non-terminal residue" evidence="2">
    <location>
        <position position="1"/>
    </location>
</feature>
<feature type="compositionally biased region" description="Low complexity" evidence="1">
    <location>
        <begin position="49"/>
        <end position="63"/>
    </location>
</feature>
<reference evidence="2" key="1">
    <citation type="submission" date="2021-02" db="EMBL/GenBank/DDBJ databases">
        <authorList>
            <person name="Nowell W R."/>
        </authorList>
    </citation>
    <scope>NUCLEOTIDE SEQUENCE</scope>
</reference>